<dbReference type="InterPro" id="IPR053136">
    <property type="entry name" value="UTP_pyrophosphatase-like"/>
</dbReference>
<sequence>MQTIDMMPASHLKYLAGYPAHLITQVGEVLARGELGDILRDKYPRPHGVRNDGALYDFVGELKARHLRNAPPLSKVAWDGKLQNIQNALGTHTRVARVQGGKLRIKREIRIANLFREAPEEFLRMIVAHELAHLKEPEHDKAFYQLCCRIEPAYHQLEFDVRVWLCLVETTGAMLWAPPGANPTAG</sequence>
<reference evidence="3" key="1">
    <citation type="journal article" date="2019" name="Int. J. Syst. Evol. Microbiol.">
        <title>The Global Catalogue of Microorganisms (GCM) 10K type strain sequencing project: providing services to taxonomists for standard genome sequencing and annotation.</title>
        <authorList>
            <consortium name="The Broad Institute Genomics Platform"/>
            <consortium name="The Broad Institute Genome Sequencing Center for Infectious Disease"/>
            <person name="Wu L."/>
            <person name="Ma J."/>
        </authorList>
    </citation>
    <scope>NUCLEOTIDE SEQUENCE [LARGE SCALE GENOMIC DNA]</scope>
    <source>
        <strain evidence="3">NBRC 102407</strain>
    </source>
</reference>
<gene>
    <name evidence="2" type="primary">ygjP</name>
    <name evidence="2" type="ORF">GCM10007933_41730</name>
</gene>
<dbReference type="InterPro" id="IPR002725">
    <property type="entry name" value="YgjP-like_metallopeptidase"/>
</dbReference>
<dbReference type="PANTHER" id="PTHR30399">
    <property type="entry name" value="UNCHARACTERIZED PROTEIN YGJP"/>
    <property type="match status" value="1"/>
</dbReference>
<evidence type="ECO:0000313" key="3">
    <source>
        <dbReference type="Proteomes" id="UP001157167"/>
    </source>
</evidence>
<keyword evidence="3" id="KW-1185">Reference proteome</keyword>
<dbReference type="Gene3D" id="3.30.2010.10">
    <property type="entry name" value="Metalloproteases ('zincins'), catalytic domain"/>
    <property type="match status" value="1"/>
</dbReference>
<accession>A0ABQ6FKK9</accession>
<dbReference type="PANTHER" id="PTHR30399:SF1">
    <property type="entry name" value="UTP PYROPHOSPHATASE"/>
    <property type="match status" value="1"/>
</dbReference>
<dbReference type="Proteomes" id="UP001157167">
    <property type="component" value="Unassembled WGS sequence"/>
</dbReference>
<comment type="caution">
    <text evidence="2">The sequence shown here is derived from an EMBL/GenBank/DDBJ whole genome shotgun (WGS) entry which is preliminary data.</text>
</comment>
<evidence type="ECO:0000259" key="1">
    <source>
        <dbReference type="Pfam" id="PF01863"/>
    </source>
</evidence>
<proteinExistence type="predicted"/>
<dbReference type="EMBL" id="BSPX01000128">
    <property type="protein sequence ID" value="GLT24680.1"/>
    <property type="molecule type" value="Genomic_DNA"/>
</dbReference>
<dbReference type="Pfam" id="PF01863">
    <property type="entry name" value="YgjP-like"/>
    <property type="match status" value="1"/>
</dbReference>
<name>A0ABQ6FKK9_9RHOO</name>
<feature type="domain" description="YgjP-like metallopeptidase" evidence="1">
    <location>
        <begin position="106"/>
        <end position="157"/>
    </location>
</feature>
<protein>
    <recommendedName>
        <fullName evidence="1">YgjP-like metallopeptidase domain-containing protein</fullName>
    </recommendedName>
</protein>
<evidence type="ECO:0000313" key="2">
    <source>
        <dbReference type="EMBL" id="GLT24680.1"/>
    </source>
</evidence>
<organism evidence="2 3">
    <name type="scientific">Zoogloea oryzae</name>
    <dbReference type="NCBI Taxonomy" id="310767"/>
    <lineage>
        <taxon>Bacteria</taxon>
        <taxon>Pseudomonadati</taxon>
        <taxon>Pseudomonadota</taxon>
        <taxon>Betaproteobacteria</taxon>
        <taxon>Rhodocyclales</taxon>
        <taxon>Zoogloeaceae</taxon>
        <taxon>Zoogloea</taxon>
    </lineage>
</organism>
<dbReference type="CDD" id="cd07344">
    <property type="entry name" value="M48_yhfN_like"/>
    <property type="match status" value="1"/>
</dbReference>